<feature type="chain" id="PRO_5001815381" evidence="6">
    <location>
        <begin position="23"/>
        <end position="876"/>
    </location>
</feature>
<dbReference type="Pfam" id="PF00703">
    <property type="entry name" value="Glyco_hydro_2"/>
    <property type="match status" value="1"/>
</dbReference>
<accession>A0A086T4T5</accession>
<dbReference type="STRING" id="857340.A0A086T4T5"/>
<evidence type="ECO:0000259" key="10">
    <source>
        <dbReference type="Pfam" id="PF22666"/>
    </source>
</evidence>
<dbReference type="InterPro" id="IPR041351">
    <property type="entry name" value="Ig_GlcNase"/>
</dbReference>
<evidence type="ECO:0000313" key="11">
    <source>
        <dbReference type="EMBL" id="KFH44367.1"/>
    </source>
</evidence>
<dbReference type="GO" id="GO:0004553">
    <property type="term" value="F:hydrolase activity, hydrolyzing O-glycosyl compounds"/>
    <property type="evidence" value="ECO:0007669"/>
    <property type="project" value="InterPro"/>
</dbReference>
<dbReference type="PANTHER" id="PTHR43536:SF1">
    <property type="entry name" value="MANNOSYLGLYCOPROTEIN ENDO-BETA-MANNOSIDASE"/>
    <property type="match status" value="1"/>
</dbReference>
<dbReference type="GO" id="GO:0000272">
    <property type="term" value="P:polysaccharide catabolic process"/>
    <property type="evidence" value="ECO:0007669"/>
    <property type="project" value="UniProtKB-KW"/>
</dbReference>
<keyword evidence="6" id="KW-0732">Signal</keyword>
<dbReference type="PANTHER" id="PTHR43536">
    <property type="entry name" value="MANNOSYLGLYCOPROTEIN ENDO-BETA-MANNOSIDASE"/>
    <property type="match status" value="1"/>
</dbReference>
<dbReference type="Proteomes" id="UP000029964">
    <property type="component" value="Unassembled WGS sequence"/>
</dbReference>
<keyword evidence="4" id="KW-0326">Glycosidase</keyword>
<protein>
    <submittedName>
        <fullName evidence="11">Exo-beta-D-glucosaminidase-like protein</fullName>
    </submittedName>
</protein>
<dbReference type="EMBL" id="JPKY01000049">
    <property type="protein sequence ID" value="KFH44367.1"/>
    <property type="molecule type" value="Genomic_DNA"/>
</dbReference>
<dbReference type="Gene3D" id="2.60.40.10">
    <property type="entry name" value="Immunoglobulins"/>
    <property type="match status" value="3"/>
</dbReference>
<keyword evidence="3" id="KW-0119">Carbohydrate metabolism</keyword>
<dbReference type="InterPro" id="IPR041447">
    <property type="entry name" value="Mannosidase_ig"/>
</dbReference>
<dbReference type="Gene3D" id="3.20.20.80">
    <property type="entry name" value="Glycosidases"/>
    <property type="match status" value="1"/>
</dbReference>
<feature type="domain" description="Beta-mannosidase-like galactose-binding" evidence="10">
    <location>
        <begin position="60"/>
        <end position="174"/>
    </location>
</feature>
<dbReference type="InterPro" id="IPR006102">
    <property type="entry name" value="Ig-like_GH2"/>
</dbReference>
<keyword evidence="12" id="KW-1185">Reference proteome</keyword>
<evidence type="ECO:0000259" key="9">
    <source>
        <dbReference type="Pfam" id="PF18368"/>
    </source>
</evidence>
<dbReference type="HOGENOM" id="CLU_005015_2_4_1"/>
<dbReference type="InterPro" id="IPR013783">
    <property type="entry name" value="Ig-like_fold"/>
</dbReference>
<dbReference type="SUPFAM" id="SSF49303">
    <property type="entry name" value="beta-Galactosidase/glucuronidase domain"/>
    <property type="match status" value="3"/>
</dbReference>
<evidence type="ECO:0000256" key="4">
    <source>
        <dbReference type="ARBA" id="ARBA00023295"/>
    </source>
</evidence>
<keyword evidence="2" id="KW-0378">Hydrolase</keyword>
<gene>
    <name evidence="11" type="ORF">ACRE_048330</name>
</gene>
<feature type="domain" description="Mannosidase Ig/CBM-like" evidence="8">
    <location>
        <begin position="679"/>
        <end position="760"/>
    </location>
</feature>
<dbReference type="SUPFAM" id="SSF49785">
    <property type="entry name" value="Galactose-binding domain-like"/>
    <property type="match status" value="1"/>
</dbReference>
<dbReference type="InterPro" id="IPR036156">
    <property type="entry name" value="Beta-gal/glucu_dom_sf"/>
</dbReference>
<proteinExistence type="inferred from homology"/>
<dbReference type="InterPro" id="IPR017853">
    <property type="entry name" value="GH"/>
</dbReference>
<feature type="signal peptide" evidence="6">
    <location>
        <begin position="1"/>
        <end position="22"/>
    </location>
</feature>
<name>A0A086T4T5_HAPC1</name>
<evidence type="ECO:0000256" key="5">
    <source>
        <dbReference type="ARBA" id="ARBA00023326"/>
    </source>
</evidence>
<feature type="domain" description="Exo-beta-D-glucosaminidase Ig-fold" evidence="9">
    <location>
        <begin position="772"/>
        <end position="869"/>
    </location>
</feature>
<feature type="domain" description="Glycoside hydrolase family 2 immunoglobulin-like beta-sandwich" evidence="7">
    <location>
        <begin position="224"/>
        <end position="321"/>
    </location>
</feature>
<evidence type="ECO:0000256" key="1">
    <source>
        <dbReference type="ARBA" id="ARBA00007401"/>
    </source>
</evidence>
<evidence type="ECO:0000259" key="7">
    <source>
        <dbReference type="Pfam" id="PF00703"/>
    </source>
</evidence>
<dbReference type="AlphaFoldDB" id="A0A086T4T5"/>
<dbReference type="OrthoDB" id="408532at2759"/>
<evidence type="ECO:0000256" key="6">
    <source>
        <dbReference type="SAM" id="SignalP"/>
    </source>
</evidence>
<evidence type="ECO:0000259" key="8">
    <source>
        <dbReference type="Pfam" id="PF17786"/>
    </source>
</evidence>
<dbReference type="Gene3D" id="2.60.120.260">
    <property type="entry name" value="Galactose-binding domain-like"/>
    <property type="match status" value="1"/>
</dbReference>
<dbReference type="InterPro" id="IPR043534">
    <property type="entry name" value="EBDG/EBM"/>
</dbReference>
<organism evidence="11 12">
    <name type="scientific">Hapsidospora chrysogenum (strain ATCC 11550 / CBS 779.69 / DSM 880 / IAM 14645 / JCM 23072 / IMI 49137)</name>
    <name type="common">Acremonium chrysogenum</name>
    <dbReference type="NCBI Taxonomy" id="857340"/>
    <lineage>
        <taxon>Eukaryota</taxon>
        <taxon>Fungi</taxon>
        <taxon>Dikarya</taxon>
        <taxon>Ascomycota</taxon>
        <taxon>Pezizomycotina</taxon>
        <taxon>Sordariomycetes</taxon>
        <taxon>Hypocreomycetidae</taxon>
        <taxon>Hypocreales</taxon>
        <taxon>Bionectriaceae</taxon>
        <taxon>Hapsidospora</taxon>
    </lineage>
</organism>
<evidence type="ECO:0000256" key="2">
    <source>
        <dbReference type="ARBA" id="ARBA00022801"/>
    </source>
</evidence>
<sequence length="876" mass="97138">MAPRWMLTGIAAAVASVPTVLADPLVSKPGDKAAVPNWDLQSSSDIPKDLAKLSKPGADTSSWHHVPISKCTLMACLLETGLYDDQELFFSDNLDSFDRSQFTVPWVYRNEFALEPAEGRHFILKTNGIGSRADIYLNGELVADKDIQSGSYTGHEYDITNLVADDNALLIQAYPTDYFTDLALGFIDWNPAPPDNGTGVWRDVEIKQTGPVSLGPLQALVDIDPGHVTLRATAKNLQDKPVNVTATAVISEPGNGTSHELHETVSLGPGESKVIEFDKTFDEPQIWWPSQWGQQPLYSAKIVASTGSSVSDSTKGNFGLRKVTSELNENDDTVFSVNEHPFQVIGSGYSADMFLRFDPARFETIVKYMLDMGLNTIRLEGNNEHPELFEIADKYGLMVIAGWECCNKWESWKYNEELIINPPDYWDDADYRDANATTWHEAQMLQTHPSMLAFLIGSDFWPDDRATKIYVDALRGAGFQPPIISSASQRGYPELLGNSGMKMAGPYDWVPPNYWFNTEPAEDRLGAAFGFGSELGPGVGTPEIGSLKRFLTDADMDDLWKEPKKGLYHMSTNVSVFYDRAIYNEGLYKRYGAPKSLEDYLLKAQVMDYEGIRAEFEGFSSLWSTGRKATGLVYWMLTNAWPSLHWNQFDYYLHPAGSYFGSKVGARIEHVAYNYEGKDLWLINHSIDRSGARSVAVEVIHLSGETISSETLDVETTPNTAGKIGAVSGLEGVKDVVLLRLILQDGEGQTLSRNVYWVAPTVDELNWDNSTWYHTPVTKYADYTSLFEMDEATVKATAEPAEAGAYTITLENESKVPAFFVRLNLVDQDGKDVNPVNWSDNYVTLWPEEKLQLRVSGGGAAVQIDGGNVAAAELAL</sequence>
<dbReference type="InterPro" id="IPR054593">
    <property type="entry name" value="Beta-mannosidase-like_N2"/>
</dbReference>
<evidence type="ECO:0000313" key="12">
    <source>
        <dbReference type="Proteomes" id="UP000029964"/>
    </source>
</evidence>
<dbReference type="InterPro" id="IPR008979">
    <property type="entry name" value="Galactose-bd-like_sf"/>
</dbReference>
<reference evidence="12" key="1">
    <citation type="journal article" date="2014" name="Genome Announc.">
        <title>Genome sequence and annotation of Acremonium chrysogenum, producer of the beta-lactam antibiotic cephalosporin C.</title>
        <authorList>
            <person name="Terfehr D."/>
            <person name="Dahlmann T.A."/>
            <person name="Specht T."/>
            <person name="Zadra I."/>
            <person name="Kuernsteiner H."/>
            <person name="Kueck U."/>
        </authorList>
    </citation>
    <scope>NUCLEOTIDE SEQUENCE [LARGE SCALE GENOMIC DNA]</scope>
    <source>
        <strain evidence="12">ATCC 11550 / CBS 779.69 / DSM 880 / IAM 14645 / JCM 23072 / IMI 49137</strain>
    </source>
</reference>
<dbReference type="Pfam" id="PF18368">
    <property type="entry name" value="Ig_GlcNase"/>
    <property type="match status" value="1"/>
</dbReference>
<comment type="caution">
    <text evidence="11">The sequence shown here is derived from an EMBL/GenBank/DDBJ whole genome shotgun (WGS) entry which is preliminary data.</text>
</comment>
<dbReference type="Pfam" id="PF17786">
    <property type="entry name" value="Mannosidase_ig"/>
    <property type="match status" value="1"/>
</dbReference>
<keyword evidence="5" id="KW-0624">Polysaccharide degradation</keyword>
<evidence type="ECO:0000256" key="3">
    <source>
        <dbReference type="ARBA" id="ARBA00023277"/>
    </source>
</evidence>
<dbReference type="SUPFAM" id="SSF51445">
    <property type="entry name" value="(Trans)glycosidases"/>
    <property type="match status" value="1"/>
</dbReference>
<dbReference type="Pfam" id="PF22666">
    <property type="entry name" value="Glyco_hydro_2_N2"/>
    <property type="match status" value="1"/>
</dbReference>
<comment type="similarity">
    <text evidence="1">Belongs to the glycosyl hydrolase 2 family.</text>
</comment>